<name>A0A3B7MG28_9BACT</name>
<evidence type="ECO:0000313" key="8">
    <source>
        <dbReference type="EMBL" id="AXY73292.1"/>
    </source>
</evidence>
<dbReference type="PROSITE" id="PS51257">
    <property type="entry name" value="PROKAR_LIPOPROTEIN"/>
    <property type="match status" value="1"/>
</dbReference>
<dbReference type="KEGG" id="pseg:D3H65_04550"/>
<dbReference type="EMBL" id="CP032157">
    <property type="protein sequence ID" value="AXY73292.1"/>
    <property type="molecule type" value="Genomic_DNA"/>
</dbReference>
<dbReference type="GO" id="GO:0030600">
    <property type="term" value="F:feruloyl esterase activity"/>
    <property type="evidence" value="ECO:0007669"/>
    <property type="project" value="InterPro"/>
</dbReference>
<evidence type="ECO:0000256" key="4">
    <source>
        <dbReference type="ARBA" id="ARBA00022729"/>
    </source>
</evidence>
<organism evidence="8 9">
    <name type="scientific">Paraflavitalea soli</name>
    <dbReference type="NCBI Taxonomy" id="2315862"/>
    <lineage>
        <taxon>Bacteria</taxon>
        <taxon>Pseudomonadati</taxon>
        <taxon>Bacteroidota</taxon>
        <taxon>Chitinophagia</taxon>
        <taxon>Chitinophagales</taxon>
        <taxon>Chitinophagaceae</taxon>
        <taxon>Paraflavitalea</taxon>
    </lineage>
</organism>
<dbReference type="InterPro" id="IPR029058">
    <property type="entry name" value="AB_hydrolase_fold"/>
</dbReference>
<evidence type="ECO:0000256" key="5">
    <source>
        <dbReference type="ARBA" id="ARBA00022801"/>
    </source>
</evidence>
<dbReference type="Proteomes" id="UP000263900">
    <property type="component" value="Chromosome"/>
</dbReference>
<reference evidence="8 9" key="1">
    <citation type="submission" date="2018-09" db="EMBL/GenBank/DDBJ databases">
        <title>Genome sequencing of strain 6GH32-13.</title>
        <authorList>
            <person name="Weon H.-Y."/>
            <person name="Heo J."/>
            <person name="Kwon S.-W."/>
        </authorList>
    </citation>
    <scope>NUCLEOTIDE SEQUENCE [LARGE SCALE GENOMIC DNA]</scope>
    <source>
        <strain evidence="8 9">5GH32-13</strain>
    </source>
</reference>
<dbReference type="GO" id="GO:0005576">
    <property type="term" value="C:extracellular region"/>
    <property type="evidence" value="ECO:0007669"/>
    <property type="project" value="UniProtKB-SubCell"/>
</dbReference>
<evidence type="ECO:0000256" key="1">
    <source>
        <dbReference type="ARBA" id="ARBA00004613"/>
    </source>
</evidence>
<dbReference type="AlphaFoldDB" id="A0A3B7MG28"/>
<evidence type="ECO:0000256" key="6">
    <source>
        <dbReference type="ARBA" id="ARBA00023277"/>
    </source>
</evidence>
<evidence type="ECO:0000256" key="7">
    <source>
        <dbReference type="ARBA" id="ARBA00023326"/>
    </source>
</evidence>
<dbReference type="Gene3D" id="3.40.50.1820">
    <property type="entry name" value="alpha/beta hydrolase"/>
    <property type="match status" value="1"/>
</dbReference>
<dbReference type="OrthoDB" id="699118at2"/>
<proteinExistence type="predicted"/>
<keyword evidence="3" id="KW-0858">Xylan degradation</keyword>
<keyword evidence="9" id="KW-1185">Reference proteome</keyword>
<keyword evidence="2" id="KW-0964">Secreted</keyword>
<keyword evidence="7" id="KW-0624">Polysaccharide degradation</keyword>
<dbReference type="PANTHER" id="PTHR38050">
    <property type="match status" value="1"/>
</dbReference>
<dbReference type="Pfam" id="PF10503">
    <property type="entry name" value="Esterase_PHB"/>
    <property type="match status" value="1"/>
</dbReference>
<dbReference type="GO" id="GO:0045493">
    <property type="term" value="P:xylan catabolic process"/>
    <property type="evidence" value="ECO:0007669"/>
    <property type="project" value="UniProtKB-KW"/>
</dbReference>
<keyword evidence="5" id="KW-0378">Hydrolase</keyword>
<dbReference type="SUPFAM" id="SSF53474">
    <property type="entry name" value="alpha/beta-Hydrolases"/>
    <property type="match status" value="1"/>
</dbReference>
<keyword evidence="4" id="KW-0732">Signal</keyword>
<dbReference type="InterPro" id="IPR043595">
    <property type="entry name" value="FaeB/C/D"/>
</dbReference>
<evidence type="ECO:0000256" key="3">
    <source>
        <dbReference type="ARBA" id="ARBA00022651"/>
    </source>
</evidence>
<keyword evidence="6" id="KW-0119">Carbohydrate metabolism</keyword>
<gene>
    <name evidence="8" type="ORF">D3H65_04550</name>
</gene>
<accession>A0A3B7MG28</accession>
<comment type="subcellular location">
    <subcellularLocation>
        <location evidence="1">Secreted</location>
    </subcellularLocation>
</comment>
<evidence type="ECO:0000256" key="2">
    <source>
        <dbReference type="ARBA" id="ARBA00022525"/>
    </source>
</evidence>
<dbReference type="InterPro" id="IPR010126">
    <property type="entry name" value="Esterase_phb"/>
</dbReference>
<protein>
    <submittedName>
        <fullName evidence="8">Phospholipase</fullName>
    </submittedName>
</protein>
<dbReference type="PANTHER" id="PTHR38050:SF2">
    <property type="entry name" value="FERULOYL ESTERASE C-RELATED"/>
    <property type="match status" value="1"/>
</dbReference>
<evidence type="ECO:0000313" key="9">
    <source>
        <dbReference type="Proteomes" id="UP000263900"/>
    </source>
</evidence>
<sequence>MYKLMTNVFNTILTIISLFVFTSCDKQSDQEKTYRINGTLTVDGRARTYLLNLPPGYYESDTMLPLVIGLHGTGGSATQFEHDYSFTDKANSAGFIAVYPEGVRSTGILGLRTWNAGTCCDFALEQGIDDVKYIRTLLDKLVTSYKVNAKRVYVTGMSNGGMLTYRLASEMPDRIAAVAVVSCSMMLPAPLAPSRPMPILHIHSTLDTKIPYVGGIGIGGYYFPPVDSVHRVWAQHNGCATTPTILTDDNRYQLTEWPGCGTGAVIRRYLTRDGGHAWPGGLKSNRRGDEPSTVINATDLIWDFFKGYSLP</sequence>